<keyword evidence="3" id="KW-0677">Repeat</keyword>
<dbReference type="Gene3D" id="4.10.1110.10">
    <property type="entry name" value="AN1-like Zinc finger"/>
    <property type="match status" value="2"/>
</dbReference>
<feature type="domain" description="AN1-type" evidence="9">
    <location>
        <begin position="5"/>
        <end position="51"/>
    </location>
</feature>
<dbReference type="Gene3D" id="3.30.160.60">
    <property type="entry name" value="Classic Zinc Finger"/>
    <property type="match status" value="1"/>
</dbReference>
<dbReference type="PROSITE" id="PS51039">
    <property type="entry name" value="ZF_AN1"/>
    <property type="match status" value="2"/>
</dbReference>
<keyword evidence="5" id="KW-0862">Zinc</keyword>
<evidence type="ECO:0000313" key="10">
    <source>
        <dbReference type="EMBL" id="CAE0498498.1"/>
    </source>
</evidence>
<dbReference type="GO" id="GO:0008270">
    <property type="term" value="F:zinc ion binding"/>
    <property type="evidence" value="ECO:0007669"/>
    <property type="project" value="UniProtKB-KW"/>
</dbReference>
<evidence type="ECO:0008006" key="11">
    <source>
        <dbReference type="Google" id="ProtNLM"/>
    </source>
</evidence>
<dbReference type="PANTHER" id="PTHR14677">
    <property type="entry name" value="ARSENITE INDUCUBLE RNA ASSOCIATED PROTEIN AIP-1-RELATED"/>
    <property type="match status" value="1"/>
</dbReference>
<dbReference type="SMART" id="SM00355">
    <property type="entry name" value="ZnF_C2H2"/>
    <property type="match status" value="2"/>
</dbReference>
<dbReference type="InterPro" id="IPR013087">
    <property type="entry name" value="Znf_C2H2_type"/>
</dbReference>
<keyword evidence="4 6" id="KW-0863">Zinc-finger</keyword>
<dbReference type="PROSITE" id="PS00028">
    <property type="entry name" value="ZINC_FINGER_C2H2_1"/>
    <property type="match status" value="1"/>
</dbReference>
<dbReference type="PANTHER" id="PTHR14677:SF20">
    <property type="entry name" value="ZINC FINGER AN1-TYPE CONTAINING 2A-RELATED"/>
    <property type="match status" value="1"/>
</dbReference>
<evidence type="ECO:0000259" key="8">
    <source>
        <dbReference type="PROSITE" id="PS50157"/>
    </source>
</evidence>
<accession>A0A7S3R0B5</accession>
<protein>
    <recommendedName>
        <fullName evidence="11">AN1-type domain-containing protein</fullName>
    </recommendedName>
</protein>
<feature type="domain" description="C2H2-type" evidence="8">
    <location>
        <begin position="226"/>
        <end position="254"/>
    </location>
</feature>
<dbReference type="InterPro" id="IPR057357">
    <property type="entry name" value="Znf-C2H2_ZFAND2A/B"/>
</dbReference>
<feature type="region of interest" description="Disordered" evidence="7">
    <location>
        <begin position="169"/>
        <end position="227"/>
    </location>
</feature>
<proteinExistence type="predicted"/>
<name>A0A7S3R0B5_DUNTE</name>
<organism evidence="10">
    <name type="scientific">Dunaliella tertiolecta</name>
    <name type="common">Green alga</name>
    <dbReference type="NCBI Taxonomy" id="3047"/>
    <lineage>
        <taxon>Eukaryota</taxon>
        <taxon>Viridiplantae</taxon>
        <taxon>Chlorophyta</taxon>
        <taxon>core chlorophytes</taxon>
        <taxon>Chlorophyceae</taxon>
        <taxon>CS clade</taxon>
        <taxon>Chlamydomonadales</taxon>
        <taxon>Dunaliellaceae</taxon>
        <taxon>Dunaliella</taxon>
    </lineage>
</organism>
<dbReference type="AlphaFoldDB" id="A0A7S3R0B5"/>
<feature type="domain" description="AN1-type" evidence="9">
    <location>
        <begin position="92"/>
        <end position="146"/>
    </location>
</feature>
<dbReference type="SUPFAM" id="SSF118310">
    <property type="entry name" value="AN1-like Zinc finger"/>
    <property type="match status" value="2"/>
</dbReference>
<dbReference type="Pfam" id="PF01428">
    <property type="entry name" value="zf-AN1"/>
    <property type="match status" value="2"/>
</dbReference>
<sequence>MADLMGFGKHCKVCNQVDYLPFQCSSCNGVFCAEHRTQEQHACPAAAGAQGGVVVCPLCAKAIHVKPLQSADAAFELHSSSTECDPSNYQRVHQKQRCPVDQGGVRCKEKLTEINTYRCKNCGTRVCLKHRMPDDHQCQQRQATARSAAADHAKQHSMIGKFHNMLQPKPAVPTASASKAMPGSSTSTPRAIKARGAQQPVDPSNTVKGTAARRMQAPPSSVSTPEMCPQCSARFSTVEQLIVHVDAYHTNQLQQGPGQAGTLVTGLNGRGVRVDEVFRCPHGCRYTANDAAQLVAHVERYHPAPTRQTQPNDAGSCAIS</sequence>
<evidence type="ECO:0000256" key="1">
    <source>
        <dbReference type="ARBA" id="ARBA00003732"/>
    </source>
</evidence>
<evidence type="ECO:0000256" key="4">
    <source>
        <dbReference type="ARBA" id="ARBA00022771"/>
    </source>
</evidence>
<dbReference type="InterPro" id="IPR000058">
    <property type="entry name" value="Znf_AN1"/>
</dbReference>
<dbReference type="EMBL" id="HBIP01022663">
    <property type="protein sequence ID" value="CAE0498498.1"/>
    <property type="molecule type" value="Transcribed_RNA"/>
</dbReference>
<comment type="function">
    <text evidence="1">May be involved in environmental stress response.</text>
</comment>
<evidence type="ECO:0000256" key="6">
    <source>
        <dbReference type="PROSITE-ProRule" id="PRU00042"/>
    </source>
</evidence>
<dbReference type="Pfam" id="PF25403">
    <property type="entry name" value="zf-C2H2_ZFAND2"/>
    <property type="match status" value="1"/>
</dbReference>
<evidence type="ECO:0000256" key="7">
    <source>
        <dbReference type="SAM" id="MobiDB-lite"/>
    </source>
</evidence>
<evidence type="ECO:0000256" key="3">
    <source>
        <dbReference type="ARBA" id="ARBA00022737"/>
    </source>
</evidence>
<reference evidence="10" key="1">
    <citation type="submission" date="2021-01" db="EMBL/GenBank/DDBJ databases">
        <authorList>
            <person name="Corre E."/>
            <person name="Pelletier E."/>
            <person name="Niang G."/>
            <person name="Scheremetjew M."/>
            <person name="Finn R."/>
            <person name="Kale V."/>
            <person name="Holt S."/>
            <person name="Cochrane G."/>
            <person name="Meng A."/>
            <person name="Brown T."/>
            <person name="Cohen L."/>
        </authorList>
    </citation>
    <scope>NUCLEOTIDE SEQUENCE</scope>
    <source>
        <strain evidence="10">CCMP1320</strain>
    </source>
</reference>
<gene>
    <name evidence="10" type="ORF">DTER00134_LOCUS13571</name>
</gene>
<dbReference type="PROSITE" id="PS50157">
    <property type="entry name" value="ZINC_FINGER_C2H2_2"/>
    <property type="match status" value="1"/>
</dbReference>
<dbReference type="GO" id="GO:0005737">
    <property type="term" value="C:cytoplasm"/>
    <property type="evidence" value="ECO:0007669"/>
    <property type="project" value="TreeGrafter"/>
</dbReference>
<evidence type="ECO:0000256" key="5">
    <source>
        <dbReference type="ARBA" id="ARBA00022833"/>
    </source>
</evidence>
<evidence type="ECO:0000256" key="2">
    <source>
        <dbReference type="ARBA" id="ARBA00022723"/>
    </source>
</evidence>
<keyword evidence="2" id="KW-0479">Metal-binding</keyword>
<evidence type="ECO:0000259" key="9">
    <source>
        <dbReference type="PROSITE" id="PS51039"/>
    </source>
</evidence>
<dbReference type="SMART" id="SM00154">
    <property type="entry name" value="ZnF_AN1"/>
    <property type="match status" value="2"/>
</dbReference>
<dbReference type="InterPro" id="IPR035896">
    <property type="entry name" value="AN1-like_Znf"/>
</dbReference>